<reference evidence="5 6" key="1">
    <citation type="journal article" date="2020" name="ISME J.">
        <title>Uncovering the hidden diversity of litter-decomposition mechanisms in mushroom-forming fungi.</title>
        <authorList>
            <person name="Floudas D."/>
            <person name="Bentzer J."/>
            <person name="Ahren D."/>
            <person name="Johansson T."/>
            <person name="Persson P."/>
            <person name="Tunlid A."/>
        </authorList>
    </citation>
    <scope>NUCLEOTIDE SEQUENCE [LARGE SCALE GENOMIC DNA]</scope>
    <source>
        <strain evidence="5 6">CBS 291.85</strain>
    </source>
</reference>
<dbReference type="Pfam" id="PF00026">
    <property type="entry name" value="Asp"/>
    <property type="match status" value="1"/>
</dbReference>
<dbReference type="GO" id="GO:0004190">
    <property type="term" value="F:aspartic-type endopeptidase activity"/>
    <property type="evidence" value="ECO:0007669"/>
    <property type="project" value="InterPro"/>
</dbReference>
<dbReference type="CDD" id="cd05471">
    <property type="entry name" value="pepsin_like"/>
    <property type="match status" value="1"/>
</dbReference>
<dbReference type="InterPro" id="IPR001461">
    <property type="entry name" value="Aspartic_peptidase_A1"/>
</dbReference>
<keyword evidence="3" id="KW-0732">Signal</keyword>
<protein>
    <recommendedName>
        <fullName evidence="4">Peptidase A1 domain-containing protein</fullName>
    </recommendedName>
</protein>
<feature type="region of interest" description="Disordered" evidence="2">
    <location>
        <begin position="292"/>
        <end position="319"/>
    </location>
</feature>
<dbReference type="Gene3D" id="2.40.70.10">
    <property type="entry name" value="Acid Proteases"/>
    <property type="match status" value="1"/>
</dbReference>
<evidence type="ECO:0000259" key="4">
    <source>
        <dbReference type="Pfam" id="PF00026"/>
    </source>
</evidence>
<dbReference type="SUPFAM" id="SSF50630">
    <property type="entry name" value="Acid proteases"/>
    <property type="match status" value="1"/>
</dbReference>
<accession>A0A8H5LTX7</accession>
<organism evidence="5 6">
    <name type="scientific">Tetrapyrgos nigripes</name>
    <dbReference type="NCBI Taxonomy" id="182062"/>
    <lineage>
        <taxon>Eukaryota</taxon>
        <taxon>Fungi</taxon>
        <taxon>Dikarya</taxon>
        <taxon>Basidiomycota</taxon>
        <taxon>Agaricomycotina</taxon>
        <taxon>Agaricomycetes</taxon>
        <taxon>Agaricomycetidae</taxon>
        <taxon>Agaricales</taxon>
        <taxon>Marasmiineae</taxon>
        <taxon>Marasmiaceae</taxon>
        <taxon>Tetrapyrgos</taxon>
    </lineage>
</organism>
<gene>
    <name evidence="5" type="ORF">D9758_002625</name>
</gene>
<evidence type="ECO:0000256" key="3">
    <source>
        <dbReference type="SAM" id="SignalP"/>
    </source>
</evidence>
<dbReference type="OrthoDB" id="2747330at2759"/>
<evidence type="ECO:0000256" key="1">
    <source>
        <dbReference type="ARBA" id="ARBA00007447"/>
    </source>
</evidence>
<comment type="caution">
    <text evidence="5">The sequence shown here is derived from an EMBL/GenBank/DDBJ whole genome shotgun (WGS) entry which is preliminary data.</text>
</comment>
<comment type="similarity">
    <text evidence="1">Belongs to the peptidase A1 family.</text>
</comment>
<evidence type="ECO:0000256" key="2">
    <source>
        <dbReference type="SAM" id="MobiDB-lite"/>
    </source>
</evidence>
<proteinExistence type="inferred from homology"/>
<keyword evidence="6" id="KW-1185">Reference proteome</keyword>
<dbReference type="PANTHER" id="PTHR47966">
    <property type="entry name" value="BETA-SITE APP-CLEAVING ENZYME, ISOFORM A-RELATED"/>
    <property type="match status" value="1"/>
</dbReference>
<dbReference type="InterPro" id="IPR033121">
    <property type="entry name" value="PEPTIDASE_A1"/>
</dbReference>
<feature type="chain" id="PRO_5034365588" description="Peptidase A1 domain-containing protein" evidence="3">
    <location>
        <begin position="28"/>
        <end position="341"/>
    </location>
</feature>
<name>A0A8H5LTX7_9AGAR</name>
<dbReference type="InterPro" id="IPR034164">
    <property type="entry name" value="Pepsin-like_dom"/>
</dbReference>
<sequence>MELSITNFMRFLAGSLLSCALLTAVTAVQLDLIGRRVGRDDVGQFGNGSHALSNVHDFVYPTDITVGGRVFNVEVDTGSTDLWIVGDVPGALNVSNPAPVSIQYGAGQVSGFINTVEVQFDGFTIQDQAFLNTFDVQDPGLEMDGILGLGPSAFSEMKAAVQGDSRADPVIDGIFQENPNTPNFGTLGVNVSFFFGGNKYPVSPLGDLIVDLKDKDVNDQDYKQTVDKIAQNQDSFGAADMILGPSFLRNVYMPLNYGNFIDGSTSNVAPPFIKLLSVMDKNQMHQDFVNARLNGGQSSTGNARPADPGTSGHDDKGSPSHLPGILGLSLGLSVLVYMLGF</sequence>
<dbReference type="Proteomes" id="UP000559256">
    <property type="component" value="Unassembled WGS sequence"/>
</dbReference>
<evidence type="ECO:0000313" key="6">
    <source>
        <dbReference type="Proteomes" id="UP000559256"/>
    </source>
</evidence>
<feature type="signal peptide" evidence="3">
    <location>
        <begin position="1"/>
        <end position="27"/>
    </location>
</feature>
<dbReference type="EMBL" id="JAACJM010000013">
    <property type="protein sequence ID" value="KAF5369412.1"/>
    <property type="molecule type" value="Genomic_DNA"/>
</dbReference>
<dbReference type="AlphaFoldDB" id="A0A8H5LTX7"/>
<feature type="domain" description="Peptidase A1" evidence="4">
    <location>
        <begin position="96"/>
        <end position="158"/>
    </location>
</feature>
<dbReference type="GO" id="GO:0006508">
    <property type="term" value="P:proteolysis"/>
    <property type="evidence" value="ECO:0007669"/>
    <property type="project" value="InterPro"/>
</dbReference>
<dbReference type="InterPro" id="IPR021109">
    <property type="entry name" value="Peptidase_aspartic_dom_sf"/>
</dbReference>
<dbReference type="PANTHER" id="PTHR47966:SF51">
    <property type="entry name" value="BETA-SITE APP-CLEAVING ENZYME, ISOFORM A-RELATED"/>
    <property type="match status" value="1"/>
</dbReference>
<evidence type="ECO:0000313" key="5">
    <source>
        <dbReference type="EMBL" id="KAF5369412.1"/>
    </source>
</evidence>